<feature type="binding site" evidence="6">
    <location>
        <position position="177"/>
    </location>
    <ligand>
        <name>NAD(+)</name>
        <dbReference type="ChEBI" id="CHEBI:57540"/>
    </ligand>
</feature>
<dbReference type="PANTHER" id="PTHR20275:SF0">
    <property type="entry name" value="NAD KINASE"/>
    <property type="match status" value="1"/>
</dbReference>
<comment type="subcellular location">
    <subcellularLocation>
        <location evidence="6">Cytoplasm</location>
    </subcellularLocation>
</comment>
<dbReference type="Gene3D" id="3.40.50.10330">
    <property type="entry name" value="Probable inorganic polyphosphate/atp-NAD kinase, domain 1"/>
    <property type="match status" value="1"/>
</dbReference>
<keyword evidence="8" id="KW-1185">Reference proteome</keyword>
<dbReference type="Proteomes" id="UP000626370">
    <property type="component" value="Unassembled WGS sequence"/>
</dbReference>
<protein>
    <recommendedName>
        <fullName evidence="6">NAD kinase</fullName>
        <ecNumber evidence="6">2.7.1.23</ecNumber>
    </recommendedName>
    <alternativeName>
        <fullName evidence="6">ATP-dependent NAD kinase</fullName>
    </alternativeName>
</protein>
<proteinExistence type="inferred from homology"/>
<keyword evidence="1 6" id="KW-0808">Transferase</keyword>
<feature type="binding site" evidence="6">
    <location>
        <begin position="73"/>
        <end position="74"/>
    </location>
    <ligand>
        <name>NAD(+)</name>
        <dbReference type="ChEBI" id="CHEBI:57540"/>
    </ligand>
</feature>
<dbReference type="EMBL" id="BNAH01000004">
    <property type="protein sequence ID" value="GHE85715.1"/>
    <property type="molecule type" value="Genomic_DNA"/>
</dbReference>
<dbReference type="InterPro" id="IPR016064">
    <property type="entry name" value="NAD/diacylglycerol_kinase_sf"/>
</dbReference>
<evidence type="ECO:0000256" key="2">
    <source>
        <dbReference type="ARBA" id="ARBA00022777"/>
    </source>
</evidence>
<feature type="binding site" evidence="6">
    <location>
        <begin position="147"/>
        <end position="148"/>
    </location>
    <ligand>
        <name>NAD(+)</name>
        <dbReference type="ChEBI" id="CHEBI:57540"/>
    </ligand>
</feature>
<comment type="catalytic activity">
    <reaction evidence="5 6">
        <text>NAD(+) + ATP = ADP + NADP(+) + H(+)</text>
        <dbReference type="Rhea" id="RHEA:18629"/>
        <dbReference type="ChEBI" id="CHEBI:15378"/>
        <dbReference type="ChEBI" id="CHEBI:30616"/>
        <dbReference type="ChEBI" id="CHEBI:57540"/>
        <dbReference type="ChEBI" id="CHEBI:58349"/>
        <dbReference type="ChEBI" id="CHEBI:456216"/>
        <dbReference type="EC" id="2.7.1.23"/>
    </reaction>
</comment>
<dbReference type="Pfam" id="PF01513">
    <property type="entry name" value="NAD_kinase"/>
    <property type="match status" value="1"/>
</dbReference>
<comment type="cofactor">
    <cofactor evidence="6">
        <name>a divalent metal cation</name>
        <dbReference type="ChEBI" id="CHEBI:60240"/>
    </cofactor>
</comment>
<dbReference type="InterPro" id="IPR017438">
    <property type="entry name" value="ATP-NAD_kinase_N"/>
</dbReference>
<keyword evidence="3 6" id="KW-0521">NADP</keyword>
<evidence type="ECO:0000256" key="4">
    <source>
        <dbReference type="ARBA" id="ARBA00023027"/>
    </source>
</evidence>
<reference evidence="8" key="1">
    <citation type="journal article" date="2019" name="Int. J. Syst. Evol. Microbiol.">
        <title>The Global Catalogue of Microorganisms (GCM) 10K type strain sequencing project: providing services to taxonomists for standard genome sequencing and annotation.</title>
        <authorList>
            <consortium name="The Broad Institute Genomics Platform"/>
            <consortium name="The Broad Institute Genome Sequencing Center for Infectious Disease"/>
            <person name="Wu L."/>
            <person name="Ma J."/>
        </authorList>
    </citation>
    <scope>NUCLEOTIDE SEQUENCE [LARGE SCALE GENOMIC DNA]</scope>
    <source>
        <strain evidence="8">CGMCC 1.15922</strain>
    </source>
</reference>
<dbReference type="NCBIfam" id="NF002306">
    <property type="entry name" value="PRK01231.1"/>
    <property type="match status" value="1"/>
</dbReference>
<feature type="active site" description="Proton acceptor" evidence="6">
    <location>
        <position position="73"/>
    </location>
</feature>
<keyword evidence="6" id="KW-0963">Cytoplasm</keyword>
<keyword evidence="2 6" id="KW-0418">Kinase</keyword>
<comment type="similarity">
    <text evidence="6">Belongs to the NAD kinase family.</text>
</comment>
<feature type="binding site" evidence="6">
    <location>
        <begin position="188"/>
        <end position="193"/>
    </location>
    <ligand>
        <name>NAD(+)</name>
        <dbReference type="ChEBI" id="CHEBI:57540"/>
    </ligand>
</feature>
<name>A0ABQ3IJR1_9GAMM</name>
<gene>
    <name evidence="6 7" type="primary">nadK</name>
    <name evidence="7" type="ORF">GCM10011501_13520</name>
</gene>
<keyword evidence="4 6" id="KW-0520">NAD</keyword>
<keyword evidence="6" id="KW-0547">Nucleotide-binding</keyword>
<dbReference type="GO" id="GO:0016301">
    <property type="term" value="F:kinase activity"/>
    <property type="evidence" value="ECO:0007669"/>
    <property type="project" value="UniProtKB-KW"/>
</dbReference>
<evidence type="ECO:0000313" key="7">
    <source>
        <dbReference type="EMBL" id="GHE85715.1"/>
    </source>
</evidence>
<evidence type="ECO:0000256" key="3">
    <source>
        <dbReference type="ARBA" id="ARBA00022857"/>
    </source>
</evidence>
<comment type="caution">
    <text evidence="7">The sequence shown here is derived from an EMBL/GenBank/DDBJ whole genome shotgun (WGS) entry which is preliminary data.</text>
</comment>
<evidence type="ECO:0000256" key="5">
    <source>
        <dbReference type="ARBA" id="ARBA00047925"/>
    </source>
</evidence>
<dbReference type="PANTHER" id="PTHR20275">
    <property type="entry name" value="NAD KINASE"/>
    <property type="match status" value="1"/>
</dbReference>
<dbReference type="NCBIfam" id="NF002893">
    <property type="entry name" value="PRK03378.1"/>
    <property type="match status" value="1"/>
</dbReference>
<dbReference type="Gene3D" id="2.60.200.30">
    <property type="entry name" value="Probable inorganic polyphosphate/atp-NAD kinase, domain 2"/>
    <property type="match status" value="1"/>
</dbReference>
<keyword evidence="6" id="KW-0067">ATP-binding</keyword>
<dbReference type="InterPro" id="IPR017437">
    <property type="entry name" value="ATP-NAD_kinase_PpnK-typ_C"/>
</dbReference>
<organism evidence="7 8">
    <name type="scientific">Thalassotalea profundi</name>
    <dbReference type="NCBI Taxonomy" id="2036687"/>
    <lineage>
        <taxon>Bacteria</taxon>
        <taxon>Pseudomonadati</taxon>
        <taxon>Pseudomonadota</taxon>
        <taxon>Gammaproteobacteria</taxon>
        <taxon>Alteromonadales</taxon>
        <taxon>Colwelliaceae</taxon>
        <taxon>Thalassotalea</taxon>
    </lineage>
</organism>
<dbReference type="InterPro" id="IPR002504">
    <property type="entry name" value="NADK"/>
</dbReference>
<evidence type="ECO:0000256" key="1">
    <source>
        <dbReference type="ARBA" id="ARBA00022679"/>
    </source>
</evidence>
<evidence type="ECO:0000256" key="6">
    <source>
        <dbReference type="HAMAP-Rule" id="MF_00361"/>
    </source>
</evidence>
<sequence length="293" mass="31997">MSKLYSTIGLIGKPNHKGAKATITALYQYLLDHNYNVLIENTVASSLKLPEMNVQNLTSIGELADLAIVVGGDGYMLGAARVLSCYNIGVIGVNRGNLGFLTDISPNDLISPLEQILKGESRSEQRFLIEAEVYRHGKLKSSNTAVNEAVLHAGKVASMIEFEVYIDNSFMFSQRSDGLIISTPTGSTAYSMSAGGPILTPNLNALSLVPMFPHTLTSRPIVVDGNSEIKLALANENYENLQVSCDGHVILAVLPGDEVIIRKSEHTLRLIHPLDHNYFNVLRNKLSWGNKLY</sequence>
<dbReference type="Pfam" id="PF20143">
    <property type="entry name" value="NAD_kinase_C"/>
    <property type="match status" value="1"/>
</dbReference>
<dbReference type="EC" id="2.7.1.23" evidence="6"/>
<comment type="caution">
    <text evidence="6">Lacks conserved residue(s) required for the propagation of feature annotation.</text>
</comment>
<dbReference type="HAMAP" id="MF_00361">
    <property type="entry name" value="NAD_kinase"/>
    <property type="match status" value="1"/>
</dbReference>
<dbReference type="SUPFAM" id="SSF111331">
    <property type="entry name" value="NAD kinase/diacylglycerol kinase-like"/>
    <property type="match status" value="1"/>
</dbReference>
<feature type="binding site" evidence="6">
    <location>
        <position position="175"/>
    </location>
    <ligand>
        <name>NAD(+)</name>
        <dbReference type="ChEBI" id="CHEBI:57540"/>
    </ligand>
</feature>
<accession>A0ABQ3IJR1</accession>
<dbReference type="RefSeq" id="WP_189377490.1">
    <property type="nucleotide sequence ID" value="NZ_BNAH01000004.1"/>
</dbReference>
<comment type="function">
    <text evidence="6">Involved in the regulation of the intracellular balance of NAD and NADP, and is a key enzyme in the biosynthesis of NADP. Catalyzes specifically the phosphorylation on 2'-hydroxyl of the adenosine moiety of NAD to yield NADP.</text>
</comment>
<evidence type="ECO:0000313" key="8">
    <source>
        <dbReference type="Proteomes" id="UP000626370"/>
    </source>
</evidence>